<evidence type="ECO:0000256" key="2">
    <source>
        <dbReference type="ARBA" id="ARBA00012720"/>
    </source>
</evidence>
<dbReference type="InterPro" id="IPR003265">
    <property type="entry name" value="HhH-GPD_domain"/>
</dbReference>
<dbReference type="EC" id="4.2.99.18" evidence="2"/>
<dbReference type="Gene3D" id="1.10.340.30">
    <property type="entry name" value="Hypothetical protein, domain 2"/>
    <property type="match status" value="1"/>
</dbReference>
<comment type="catalytic activity">
    <reaction evidence="3">
        <text>2'-deoxyribonucleotide-(2'-deoxyribose 5'-phosphate)-2'-deoxyribonucleotide-DNA = a 3'-end 2'-deoxyribonucleotide-(2,3-dehydro-2,3-deoxyribose 5'-phosphate)-DNA + a 5'-end 5'-phospho-2'-deoxyribonucleoside-DNA + H(+)</text>
        <dbReference type="Rhea" id="RHEA:66592"/>
        <dbReference type="Rhea" id="RHEA-COMP:13180"/>
        <dbReference type="Rhea" id="RHEA-COMP:16897"/>
        <dbReference type="Rhea" id="RHEA-COMP:17067"/>
        <dbReference type="ChEBI" id="CHEBI:15378"/>
        <dbReference type="ChEBI" id="CHEBI:136412"/>
        <dbReference type="ChEBI" id="CHEBI:157695"/>
        <dbReference type="ChEBI" id="CHEBI:167181"/>
        <dbReference type="EC" id="4.2.99.18"/>
    </reaction>
</comment>
<dbReference type="AlphaFoldDB" id="A0A645ISA0"/>
<dbReference type="EMBL" id="VSSQ01121351">
    <property type="protein sequence ID" value="MPN53810.1"/>
    <property type="molecule type" value="Genomic_DNA"/>
</dbReference>
<dbReference type="SUPFAM" id="SSF48150">
    <property type="entry name" value="DNA-glycosylase"/>
    <property type="match status" value="1"/>
</dbReference>
<dbReference type="InterPro" id="IPR011257">
    <property type="entry name" value="DNA_glycosylase"/>
</dbReference>
<evidence type="ECO:0000313" key="4">
    <source>
        <dbReference type="EMBL" id="MPN53810.1"/>
    </source>
</evidence>
<dbReference type="GO" id="GO:0140078">
    <property type="term" value="F:class I DNA-(apurinic or apyrimidinic site) endonuclease activity"/>
    <property type="evidence" value="ECO:0007669"/>
    <property type="project" value="UniProtKB-EC"/>
</dbReference>
<reference evidence="4" key="1">
    <citation type="submission" date="2019-08" db="EMBL/GenBank/DDBJ databases">
        <authorList>
            <person name="Kucharzyk K."/>
            <person name="Murdoch R.W."/>
            <person name="Higgins S."/>
            <person name="Loffler F."/>
        </authorList>
    </citation>
    <scope>NUCLEOTIDE SEQUENCE</scope>
</reference>
<comment type="caution">
    <text evidence="4">The sequence shown here is derived from an EMBL/GenBank/DDBJ whole genome shotgun (WGS) entry which is preliminary data.</text>
</comment>
<comment type="similarity">
    <text evidence="1">Belongs to the type-1 OGG1 family.</text>
</comment>
<protein>
    <recommendedName>
        <fullName evidence="2">DNA-(apurinic or apyrimidinic site) lyase</fullName>
        <ecNumber evidence="2">4.2.99.18</ecNumber>
    </recommendedName>
</protein>
<dbReference type="CDD" id="cd00056">
    <property type="entry name" value="ENDO3c"/>
    <property type="match status" value="1"/>
</dbReference>
<dbReference type="InterPro" id="IPR023170">
    <property type="entry name" value="HhH_base_excis_C"/>
</dbReference>
<dbReference type="GO" id="GO:0006284">
    <property type="term" value="P:base-excision repair"/>
    <property type="evidence" value="ECO:0007669"/>
    <property type="project" value="InterPro"/>
</dbReference>
<proteinExistence type="inferred from homology"/>
<dbReference type="InterPro" id="IPR052054">
    <property type="entry name" value="Oxidative_DNA_repair_enzyme"/>
</dbReference>
<evidence type="ECO:0000256" key="3">
    <source>
        <dbReference type="ARBA" id="ARBA00044632"/>
    </source>
</evidence>
<dbReference type="PANTHER" id="PTHR10242:SF2">
    <property type="entry name" value="N-GLYCOSYLASE_DNA LYASE"/>
    <property type="match status" value="1"/>
</dbReference>
<accession>A0A645ISA0</accession>
<sequence>MEEIEDLGVGFRAKYIIDAIKNVAEDTRNLEEIKSLSDDECHEGLKNFNGVGPKVSDCIMLFSMQKYSAFPVDVWVKRAMQFFYLAPDVSLPKIRAFGRNKFGDLSGFAQQYLFYYARENNIKID</sequence>
<evidence type="ECO:0000256" key="1">
    <source>
        <dbReference type="ARBA" id="ARBA00010679"/>
    </source>
</evidence>
<name>A0A645ISA0_9ZZZZ</name>
<dbReference type="Gene3D" id="1.10.1670.10">
    <property type="entry name" value="Helix-hairpin-Helix base-excision DNA repair enzymes (C-terminal)"/>
    <property type="match status" value="1"/>
</dbReference>
<gene>
    <name evidence="4" type="ORF">SDC9_201476</name>
</gene>
<organism evidence="4">
    <name type="scientific">bioreactor metagenome</name>
    <dbReference type="NCBI Taxonomy" id="1076179"/>
    <lineage>
        <taxon>unclassified sequences</taxon>
        <taxon>metagenomes</taxon>
        <taxon>ecological metagenomes</taxon>
    </lineage>
</organism>
<dbReference type="PANTHER" id="PTHR10242">
    <property type="entry name" value="8-OXOGUANINE DNA GLYCOSYLASE"/>
    <property type="match status" value="1"/>
</dbReference>